<organism evidence="1 2">
    <name type="scientific">Saccharopolyspora elongata</name>
    <dbReference type="NCBI Taxonomy" id="2530387"/>
    <lineage>
        <taxon>Bacteria</taxon>
        <taxon>Bacillati</taxon>
        <taxon>Actinomycetota</taxon>
        <taxon>Actinomycetes</taxon>
        <taxon>Pseudonocardiales</taxon>
        <taxon>Pseudonocardiaceae</taxon>
        <taxon>Saccharopolyspora</taxon>
    </lineage>
</organism>
<proteinExistence type="predicted"/>
<dbReference type="EMBL" id="SMKW01000149">
    <property type="protein sequence ID" value="TDD34113.1"/>
    <property type="molecule type" value="Genomic_DNA"/>
</dbReference>
<sequence>MDREALSVRLLHRWSRAAARFDDENLVSCAGLVPVMALAEQAGLSDLVSDAVKITDPPIASTGVNPAGKIAS</sequence>
<protein>
    <submittedName>
        <fullName evidence="1">IS1380 family transposase</fullName>
    </submittedName>
</protein>
<dbReference type="Proteomes" id="UP000294947">
    <property type="component" value="Unassembled WGS sequence"/>
</dbReference>
<keyword evidence="2" id="KW-1185">Reference proteome</keyword>
<gene>
    <name evidence="1" type="ORF">E1288_44830</name>
</gene>
<feature type="non-terminal residue" evidence="1">
    <location>
        <position position="72"/>
    </location>
</feature>
<evidence type="ECO:0000313" key="2">
    <source>
        <dbReference type="Proteomes" id="UP000294947"/>
    </source>
</evidence>
<name>A0A4R4XSA8_9PSEU</name>
<accession>A0A4R4XSA8</accession>
<comment type="caution">
    <text evidence="1">The sequence shown here is derived from an EMBL/GenBank/DDBJ whole genome shotgun (WGS) entry which is preliminary data.</text>
</comment>
<evidence type="ECO:0000313" key="1">
    <source>
        <dbReference type="EMBL" id="TDD34113.1"/>
    </source>
</evidence>
<dbReference type="AlphaFoldDB" id="A0A4R4XSA8"/>
<reference evidence="1 2" key="1">
    <citation type="submission" date="2019-03" db="EMBL/GenBank/DDBJ databases">
        <title>Draft genome sequences of novel Actinobacteria.</title>
        <authorList>
            <person name="Sahin N."/>
            <person name="Ay H."/>
            <person name="Saygin H."/>
        </authorList>
    </citation>
    <scope>NUCLEOTIDE SEQUENCE [LARGE SCALE GENOMIC DNA]</scope>
    <source>
        <strain evidence="1 2">7K502</strain>
    </source>
</reference>